<dbReference type="InterPro" id="IPR036291">
    <property type="entry name" value="NAD(P)-bd_dom_sf"/>
</dbReference>
<dbReference type="PANTHER" id="PTHR43333">
    <property type="entry name" value="2-HACID_DH_C DOMAIN-CONTAINING PROTEIN"/>
    <property type="match status" value="1"/>
</dbReference>
<dbReference type="InterPro" id="IPR006140">
    <property type="entry name" value="D-isomer_DH_NAD-bd"/>
</dbReference>
<keyword evidence="5" id="KW-1185">Reference proteome</keyword>
<evidence type="ECO:0000256" key="1">
    <source>
        <dbReference type="ARBA" id="ARBA00023002"/>
    </source>
</evidence>
<evidence type="ECO:0000256" key="2">
    <source>
        <dbReference type="ARBA" id="ARBA00023027"/>
    </source>
</evidence>
<dbReference type="SUPFAM" id="SSF52283">
    <property type="entry name" value="Formate/glycerate dehydrogenase catalytic domain-like"/>
    <property type="match status" value="1"/>
</dbReference>
<sequence length="315" mass="35573">MEMKRVLMTISDFQDNQVKELEHIKGLDVIVKNKKDVCKEDILSVDAVVGNVDPALLQDAHLEWFQAESAGVNQYLGVIAPQTVLTCATGSYGIAISEYMIAMMLNIMKRIPTYFKDQEARKWVNEGHVISPIGKRILVVGTGNIGMEFAKRAKALGGYVVGMRRRKEEVDGFDEMHTIDELKEEVSKADVIAISLPASQYTYHLFNQEILEACKDQSILMNVGRGNVIDTSMLEKVHDRFLGIWLDVLEEEPLPVDSPLWNIDNLLITPHITGGYQLDITLEKLYKIVLHNMKAYAQDQEMISVVDKKWGYAKS</sequence>
<evidence type="ECO:0000313" key="5">
    <source>
        <dbReference type="Proteomes" id="UP000442619"/>
    </source>
</evidence>
<feature type="domain" description="D-isomer specific 2-hydroxyacid dehydrogenase NAD-binding" evidence="3">
    <location>
        <begin position="101"/>
        <end position="272"/>
    </location>
</feature>
<dbReference type="AlphaFoldDB" id="A0A844FVT6"/>
<dbReference type="Pfam" id="PF02826">
    <property type="entry name" value="2-Hacid_dh_C"/>
    <property type="match status" value="1"/>
</dbReference>
<accession>A0A844FVT6</accession>
<gene>
    <name evidence="4" type="ORF">FYJ79_11440</name>
</gene>
<dbReference type="EMBL" id="VUNM01000041">
    <property type="protein sequence ID" value="MST90168.1"/>
    <property type="molecule type" value="Genomic_DNA"/>
</dbReference>
<comment type="caution">
    <text evidence="4">The sequence shown here is derived from an EMBL/GenBank/DDBJ whole genome shotgun (WGS) entry which is preliminary data.</text>
</comment>
<keyword evidence="1" id="KW-0560">Oxidoreductase</keyword>
<dbReference type="GO" id="GO:0051287">
    <property type="term" value="F:NAD binding"/>
    <property type="evidence" value="ECO:0007669"/>
    <property type="project" value="InterPro"/>
</dbReference>
<evidence type="ECO:0000259" key="3">
    <source>
        <dbReference type="Pfam" id="PF02826"/>
    </source>
</evidence>
<dbReference type="CDD" id="cd05300">
    <property type="entry name" value="2-Hacid_dh_1"/>
    <property type="match status" value="1"/>
</dbReference>
<name>A0A844FVT6_9FIRM</name>
<dbReference type="GO" id="GO:0016491">
    <property type="term" value="F:oxidoreductase activity"/>
    <property type="evidence" value="ECO:0007669"/>
    <property type="project" value="UniProtKB-KW"/>
</dbReference>
<keyword evidence="2" id="KW-0520">NAD</keyword>
<reference evidence="4 5" key="1">
    <citation type="submission" date="2019-08" db="EMBL/GenBank/DDBJ databases">
        <title>In-depth cultivation of the pig gut microbiome towards novel bacterial diversity and tailored functional studies.</title>
        <authorList>
            <person name="Wylensek D."/>
            <person name="Hitch T.C.A."/>
            <person name="Clavel T."/>
        </authorList>
    </citation>
    <scope>NUCLEOTIDE SEQUENCE [LARGE SCALE GENOMIC DNA]</scope>
    <source>
        <strain evidence="4 5">CA-Schmier-601-WT-3</strain>
    </source>
</reference>
<dbReference type="Proteomes" id="UP000442619">
    <property type="component" value="Unassembled WGS sequence"/>
</dbReference>
<organism evidence="4 5">
    <name type="scientific">Sharpea porci</name>
    <dbReference type="NCBI Taxonomy" id="2652286"/>
    <lineage>
        <taxon>Bacteria</taxon>
        <taxon>Bacillati</taxon>
        <taxon>Bacillota</taxon>
        <taxon>Erysipelotrichia</taxon>
        <taxon>Erysipelotrichales</taxon>
        <taxon>Coprobacillaceae</taxon>
        <taxon>Sharpea</taxon>
    </lineage>
</organism>
<dbReference type="SUPFAM" id="SSF51735">
    <property type="entry name" value="NAD(P)-binding Rossmann-fold domains"/>
    <property type="match status" value="1"/>
</dbReference>
<dbReference type="Gene3D" id="3.40.50.720">
    <property type="entry name" value="NAD(P)-binding Rossmann-like Domain"/>
    <property type="match status" value="2"/>
</dbReference>
<dbReference type="PANTHER" id="PTHR43333:SF1">
    <property type="entry name" value="D-ISOMER SPECIFIC 2-HYDROXYACID DEHYDROGENASE NAD-BINDING DOMAIN-CONTAINING PROTEIN"/>
    <property type="match status" value="1"/>
</dbReference>
<protein>
    <submittedName>
        <fullName evidence="4">D-2-hydroxyacid dehydrogenase</fullName>
    </submittedName>
</protein>
<proteinExistence type="predicted"/>
<evidence type="ECO:0000313" key="4">
    <source>
        <dbReference type="EMBL" id="MST90168.1"/>
    </source>
</evidence>